<name>A0A246BL01_9DEIO</name>
<dbReference type="SUPFAM" id="SSF53850">
    <property type="entry name" value="Periplasmic binding protein-like II"/>
    <property type="match status" value="1"/>
</dbReference>
<keyword evidence="3" id="KW-1185">Reference proteome</keyword>
<feature type="signal peptide" evidence="1">
    <location>
        <begin position="1"/>
        <end position="32"/>
    </location>
</feature>
<dbReference type="NCBIfam" id="NF008633">
    <property type="entry name" value="PRK11622.1"/>
    <property type="match status" value="1"/>
</dbReference>
<dbReference type="PANTHER" id="PTHR42779">
    <property type="entry name" value="PROTEIN YNJB"/>
    <property type="match status" value="1"/>
</dbReference>
<feature type="chain" id="PRO_5012241626" description="ABC transporter substrate-binding protein" evidence="1">
    <location>
        <begin position="33"/>
        <end position="420"/>
    </location>
</feature>
<reference evidence="2 3" key="1">
    <citation type="submission" date="2017-05" db="EMBL/GenBank/DDBJ databases">
        <title>De novo genome assembly of Deniococcus indicus strain DR1.</title>
        <authorList>
            <person name="Chauhan D."/>
            <person name="Yennamalli R.M."/>
            <person name="Priyadarshini R."/>
        </authorList>
    </citation>
    <scope>NUCLEOTIDE SEQUENCE [LARGE SCALE GENOMIC DNA]</scope>
    <source>
        <strain evidence="2 3">DR1</strain>
    </source>
</reference>
<protein>
    <recommendedName>
        <fullName evidence="4">ABC transporter substrate-binding protein</fullName>
    </recommendedName>
</protein>
<evidence type="ECO:0008006" key="4">
    <source>
        <dbReference type="Google" id="ProtNLM"/>
    </source>
</evidence>
<dbReference type="Pfam" id="PF13416">
    <property type="entry name" value="SBP_bac_8"/>
    <property type="match status" value="1"/>
</dbReference>
<evidence type="ECO:0000313" key="3">
    <source>
        <dbReference type="Proteomes" id="UP000197208"/>
    </source>
</evidence>
<dbReference type="PANTHER" id="PTHR42779:SF1">
    <property type="entry name" value="PROTEIN YNJB"/>
    <property type="match status" value="1"/>
</dbReference>
<keyword evidence="1" id="KW-0732">Signal</keyword>
<accession>A0A246BL01</accession>
<organism evidence="2 3">
    <name type="scientific">Deinococcus indicus</name>
    <dbReference type="NCBI Taxonomy" id="223556"/>
    <lineage>
        <taxon>Bacteria</taxon>
        <taxon>Thermotogati</taxon>
        <taxon>Deinococcota</taxon>
        <taxon>Deinococci</taxon>
        <taxon>Deinococcales</taxon>
        <taxon>Deinococcaceae</taxon>
        <taxon>Deinococcus</taxon>
    </lineage>
</organism>
<comment type="caution">
    <text evidence="2">The sequence shown here is derived from an EMBL/GenBank/DDBJ whole genome shotgun (WGS) entry which is preliminary data.</text>
</comment>
<dbReference type="InterPro" id="IPR027020">
    <property type="entry name" value="YnjB"/>
</dbReference>
<dbReference type="InterPro" id="IPR006059">
    <property type="entry name" value="SBP"/>
</dbReference>
<evidence type="ECO:0000256" key="1">
    <source>
        <dbReference type="SAM" id="SignalP"/>
    </source>
</evidence>
<dbReference type="AlphaFoldDB" id="A0A246BL01"/>
<proteinExistence type="predicted"/>
<dbReference type="Proteomes" id="UP000197208">
    <property type="component" value="Unassembled WGS sequence"/>
</dbReference>
<sequence length="420" mass="45657">MTMTRLRPTTSSFPLMAPLLTALLVTATPQSAAQAAAPAKPSAAWAATERAARGQTVNFYMWGGSDNINRYVDTVVAPAARKLGLTVRRVPVTDTAQAVNKVLGEKRAGKVRGGSVDLIWINGENFRTAQQAGLLKTGWAESLPNARYVNWKSPAIRTDFGFPVNGSESPWGSAQWQYVYDSARVKPSELPRSFAALAAWAQRHPGRFTFPAPPNFYGNRFLRQAMFELGGGPQGFAGPFREATWQRASPKLWSYLDGLRPNMWRGGRTFPADLPQLYTLFANGEVDFAFVQNIGGVAADVQRGLLPKTARVYLFDAGTVSDTHFVAIPFNAAHAAGAQVLANLLLRPDLQLAKLSGDTWGDGLGIDPGRVGPAFSAQVKAALKVGPYTLDPALLARRSFSDVDATYDRRVQDGFRAWLK</sequence>
<dbReference type="PIRSF" id="PIRSF029172">
    <property type="entry name" value="UCP029172_ABC_sbc_YnjB"/>
    <property type="match status" value="1"/>
</dbReference>
<gene>
    <name evidence="2" type="ORF">CBQ26_10385</name>
</gene>
<dbReference type="EMBL" id="NHMK01000013">
    <property type="protein sequence ID" value="OWL95976.1"/>
    <property type="molecule type" value="Genomic_DNA"/>
</dbReference>
<dbReference type="Gene3D" id="3.40.190.10">
    <property type="entry name" value="Periplasmic binding protein-like II"/>
    <property type="match status" value="2"/>
</dbReference>
<evidence type="ECO:0000313" key="2">
    <source>
        <dbReference type="EMBL" id="OWL95976.1"/>
    </source>
</evidence>